<dbReference type="Gene3D" id="1.10.1760.20">
    <property type="match status" value="1"/>
</dbReference>
<keyword evidence="1" id="KW-1133">Transmembrane helix</keyword>
<dbReference type="Pfam" id="PF07456">
    <property type="entry name" value="Hpre_diP_synt_I"/>
    <property type="match status" value="1"/>
</dbReference>
<evidence type="ECO:0000313" key="3">
    <source>
        <dbReference type="Proteomes" id="UP000823891"/>
    </source>
</evidence>
<reference evidence="2" key="2">
    <citation type="submission" date="2021-04" db="EMBL/GenBank/DDBJ databases">
        <authorList>
            <person name="Gilroy R."/>
        </authorList>
    </citation>
    <scope>NUCLEOTIDE SEQUENCE</scope>
    <source>
        <strain evidence="2">USAMLcec2-132</strain>
    </source>
</reference>
<dbReference type="PIRSF" id="PIRSF027391">
    <property type="entry name" value="Hpre_diP_synt_I"/>
    <property type="match status" value="1"/>
</dbReference>
<gene>
    <name evidence="2" type="ORF">H9761_15970</name>
</gene>
<organism evidence="2 3">
    <name type="scientific">Candidatus Eisenbergiella merdavium</name>
    <dbReference type="NCBI Taxonomy" id="2838551"/>
    <lineage>
        <taxon>Bacteria</taxon>
        <taxon>Bacillati</taxon>
        <taxon>Bacillota</taxon>
        <taxon>Clostridia</taxon>
        <taxon>Lachnospirales</taxon>
        <taxon>Lachnospiraceae</taxon>
        <taxon>Eisenbergiella</taxon>
    </lineage>
</organism>
<comment type="caution">
    <text evidence="2">The sequence shown here is derived from an EMBL/GenBank/DDBJ whole genome shotgun (WGS) entry which is preliminary data.</text>
</comment>
<evidence type="ECO:0000313" key="2">
    <source>
        <dbReference type="EMBL" id="HJC25173.1"/>
    </source>
</evidence>
<proteinExistence type="predicted"/>
<protein>
    <submittedName>
        <fullName evidence="2">Gx transporter family protein</fullName>
    </submittedName>
</protein>
<keyword evidence="1" id="KW-0472">Membrane</keyword>
<reference evidence="2" key="1">
    <citation type="journal article" date="2021" name="PeerJ">
        <title>Extensive microbial diversity within the chicken gut microbiome revealed by metagenomics and culture.</title>
        <authorList>
            <person name="Gilroy R."/>
            <person name="Ravi A."/>
            <person name="Getino M."/>
            <person name="Pursley I."/>
            <person name="Horton D.L."/>
            <person name="Alikhan N.F."/>
            <person name="Baker D."/>
            <person name="Gharbi K."/>
            <person name="Hall N."/>
            <person name="Watson M."/>
            <person name="Adriaenssens E.M."/>
            <person name="Foster-Nyarko E."/>
            <person name="Jarju S."/>
            <person name="Secka A."/>
            <person name="Antonio M."/>
            <person name="Oren A."/>
            <person name="Chaudhuri R.R."/>
            <person name="La Ragione R."/>
            <person name="Hildebrand F."/>
            <person name="Pallen M.J."/>
        </authorList>
    </citation>
    <scope>NUCLEOTIDE SEQUENCE</scope>
    <source>
        <strain evidence="2">USAMLcec2-132</strain>
    </source>
</reference>
<dbReference type="InterPro" id="IPR010898">
    <property type="entry name" value="Hpre_diP_synth_I"/>
</dbReference>
<feature type="transmembrane region" description="Helical" evidence="1">
    <location>
        <begin position="67"/>
        <end position="97"/>
    </location>
</feature>
<feature type="transmembrane region" description="Helical" evidence="1">
    <location>
        <begin position="133"/>
        <end position="159"/>
    </location>
</feature>
<accession>A0A9D2NHA5</accession>
<dbReference type="AlphaFoldDB" id="A0A9D2NHA5"/>
<evidence type="ECO:0000256" key="1">
    <source>
        <dbReference type="SAM" id="Phobius"/>
    </source>
</evidence>
<dbReference type="EMBL" id="DWWS01000055">
    <property type="protein sequence ID" value="HJC25173.1"/>
    <property type="molecule type" value="Genomic_DNA"/>
</dbReference>
<dbReference type="InterPro" id="IPR014535">
    <property type="entry name" value="Hpre_diP_synt_I"/>
</dbReference>
<name>A0A9D2NHA5_9FIRM</name>
<keyword evidence="1" id="KW-0812">Transmembrane</keyword>
<sequence>MNGRNTARTAVLGLLLAFALILGYVETLIALPFGVPGMKAGLPNLAILLVLYLYGAREALLVNVSRVCLSAFLFGSLSSLLYSLAGALFSFLVMLLLKKSPYFSVTGVSCAGGIAHNAAQLLVAVLITETVQIFYYIPPLLACGCLTGFCLGLICRAVLSHLPGREMEKRGKDAA</sequence>
<dbReference type="Proteomes" id="UP000823891">
    <property type="component" value="Unassembled WGS sequence"/>
</dbReference>